<protein>
    <submittedName>
        <fullName evidence="1">Uncharacterized protein</fullName>
    </submittedName>
</protein>
<evidence type="ECO:0000313" key="1">
    <source>
        <dbReference type="EMBL" id="DAG01161.1"/>
    </source>
</evidence>
<name>A0A8S5V360_9CAUD</name>
<accession>A0A8S5V360</accession>
<reference evidence="1" key="1">
    <citation type="journal article" date="2021" name="Proc. Natl. Acad. Sci. U.S.A.">
        <title>A Catalog of Tens of Thousands of Viruses from Human Metagenomes Reveals Hidden Associations with Chronic Diseases.</title>
        <authorList>
            <person name="Tisza M.J."/>
            <person name="Buck C.B."/>
        </authorList>
    </citation>
    <scope>NUCLEOTIDE SEQUENCE</scope>
    <source>
        <strain evidence="1">Ctt0c4</strain>
    </source>
</reference>
<proteinExistence type="predicted"/>
<sequence>MKQKTRISAEMDGRYHVQELGEDNMYHTIPGGICETKEEAKRIRKAYKAAENFVNRFNNKFCGMHTIHLPKFDPSDYQKRDEEERDK</sequence>
<dbReference type="EMBL" id="BK016188">
    <property type="protein sequence ID" value="DAG01161.1"/>
    <property type="molecule type" value="Genomic_DNA"/>
</dbReference>
<organism evidence="1">
    <name type="scientific">Siphoviridae sp. ctt0c4</name>
    <dbReference type="NCBI Taxonomy" id="2825702"/>
    <lineage>
        <taxon>Viruses</taxon>
        <taxon>Duplodnaviria</taxon>
        <taxon>Heunggongvirae</taxon>
        <taxon>Uroviricota</taxon>
        <taxon>Caudoviricetes</taxon>
    </lineage>
</organism>